<comment type="caution">
    <text evidence="2">The sequence shown here is derived from an EMBL/GenBank/DDBJ whole genome shotgun (WGS) entry which is preliminary data.</text>
</comment>
<dbReference type="SMART" id="SM00671">
    <property type="entry name" value="SEL1"/>
    <property type="match status" value="4"/>
</dbReference>
<dbReference type="Pfam" id="PF08238">
    <property type="entry name" value="Sel1"/>
    <property type="match status" value="4"/>
</dbReference>
<evidence type="ECO:0000313" key="2">
    <source>
        <dbReference type="EMBL" id="EXX54373.1"/>
    </source>
</evidence>
<name>A0A015LHM7_RHIIW</name>
<dbReference type="PANTHER" id="PTHR11102">
    <property type="entry name" value="SEL-1-LIKE PROTEIN"/>
    <property type="match status" value="1"/>
</dbReference>
<dbReference type="SUPFAM" id="SSF81901">
    <property type="entry name" value="HCP-like"/>
    <property type="match status" value="1"/>
</dbReference>
<gene>
    <name evidence="2" type="ORF">RirG_234980</name>
</gene>
<dbReference type="PANTHER" id="PTHR11102:SF160">
    <property type="entry name" value="ERAD-ASSOCIATED E3 UBIQUITIN-PROTEIN LIGASE COMPONENT HRD3"/>
    <property type="match status" value="1"/>
</dbReference>
<dbReference type="InterPro" id="IPR050767">
    <property type="entry name" value="Sel1_AlgK"/>
</dbReference>
<proteinExistence type="inferred from homology"/>
<organism evidence="2 3">
    <name type="scientific">Rhizophagus irregularis (strain DAOM 197198w)</name>
    <name type="common">Glomus intraradices</name>
    <dbReference type="NCBI Taxonomy" id="1432141"/>
    <lineage>
        <taxon>Eukaryota</taxon>
        <taxon>Fungi</taxon>
        <taxon>Fungi incertae sedis</taxon>
        <taxon>Mucoromycota</taxon>
        <taxon>Glomeromycotina</taxon>
        <taxon>Glomeromycetes</taxon>
        <taxon>Glomerales</taxon>
        <taxon>Glomeraceae</taxon>
        <taxon>Rhizophagus</taxon>
    </lineage>
</organism>
<dbReference type="SMR" id="A0A015LHM7"/>
<evidence type="ECO:0000256" key="1">
    <source>
        <dbReference type="ARBA" id="ARBA00038101"/>
    </source>
</evidence>
<dbReference type="InterPro" id="IPR011990">
    <property type="entry name" value="TPR-like_helical_dom_sf"/>
</dbReference>
<dbReference type="Gene3D" id="1.25.40.10">
    <property type="entry name" value="Tetratricopeptide repeat domain"/>
    <property type="match status" value="1"/>
</dbReference>
<keyword evidence="3" id="KW-1185">Reference proteome</keyword>
<sequence length="248" mass="28640">MHSVNNSDNSLTQFIQNSYKIDIKEIEPTIQNINKSIYEDYSTLINELVDIYFKAANKGKEEDIRKQQILDYINTYELNLQEIYNWLLNTQNDSNSTFLLGYFYFYGVGTKINKQKAFELYKKAVELEHIAAQLVLADIYVHGKGLEKNHNNAFYLANKLAEEEHLAGINMLGYCYGCGVGTDINMEKASELYKKAANLGNSIAQYNIALLYEYGKGIEQDLDQAIYWYKKSAEQGYQYSQKKLEILN</sequence>
<comment type="similarity">
    <text evidence="1">Belongs to the sel-1 family.</text>
</comment>
<protein>
    <submittedName>
        <fullName evidence="2">Skt5p</fullName>
    </submittedName>
</protein>
<dbReference type="AlphaFoldDB" id="A0A015LHM7"/>
<evidence type="ECO:0000313" key="3">
    <source>
        <dbReference type="Proteomes" id="UP000022910"/>
    </source>
</evidence>
<reference evidence="2 3" key="1">
    <citation type="submission" date="2014-02" db="EMBL/GenBank/DDBJ databases">
        <title>Single nucleus genome sequencing reveals high similarity among nuclei of an endomycorrhizal fungus.</title>
        <authorList>
            <person name="Lin K."/>
            <person name="Geurts R."/>
            <person name="Zhang Z."/>
            <person name="Limpens E."/>
            <person name="Saunders D.G."/>
            <person name="Mu D."/>
            <person name="Pang E."/>
            <person name="Cao H."/>
            <person name="Cha H."/>
            <person name="Lin T."/>
            <person name="Zhou Q."/>
            <person name="Shang Y."/>
            <person name="Li Y."/>
            <person name="Ivanov S."/>
            <person name="Sharma T."/>
            <person name="Velzen R.V."/>
            <person name="Ruijter N.D."/>
            <person name="Aanen D.K."/>
            <person name="Win J."/>
            <person name="Kamoun S."/>
            <person name="Bisseling T."/>
            <person name="Huang S."/>
        </authorList>
    </citation>
    <scope>NUCLEOTIDE SEQUENCE [LARGE SCALE GENOMIC DNA]</scope>
    <source>
        <strain evidence="3">DAOM197198w</strain>
    </source>
</reference>
<dbReference type="Proteomes" id="UP000022910">
    <property type="component" value="Unassembled WGS sequence"/>
</dbReference>
<accession>A0A015LHM7</accession>
<dbReference type="OrthoDB" id="2384430at2759"/>
<dbReference type="HOGENOM" id="CLU_000288_36_7_1"/>
<dbReference type="InterPro" id="IPR006597">
    <property type="entry name" value="Sel1-like"/>
</dbReference>
<dbReference type="EMBL" id="JEMT01028489">
    <property type="protein sequence ID" value="EXX54373.1"/>
    <property type="molecule type" value="Genomic_DNA"/>
</dbReference>